<keyword evidence="1" id="KW-0472">Membrane</keyword>
<keyword evidence="1" id="KW-1133">Transmembrane helix</keyword>
<feature type="transmembrane region" description="Helical" evidence="1">
    <location>
        <begin position="9"/>
        <end position="31"/>
    </location>
</feature>
<dbReference type="AlphaFoldDB" id="A0A644V3C5"/>
<protein>
    <submittedName>
        <fullName evidence="2">Uncharacterized protein</fullName>
    </submittedName>
</protein>
<gene>
    <name evidence="2" type="ORF">SDC9_31341</name>
</gene>
<sequence>MQDCGRQMFFGNIISLVLKVAAIVVVIFIPMKDTSAANWIYLQRHEGTMLGSCTEYMDADSVVKANKIITYWNVWVFDEKQPRNKIKTILFKKKADMTEVPLKNTILEQYFFDVNGNEVKHELKPVVSGWKRTDEVTRALGYAQNKYTSDKPRPNHMAIPKPQWHYYGVYCDSKIYGDENAIVPWPKNKPTTIDVRIKQVWNAVGIEQRKTFLATKNPYSYNDDNDVNYTVLSCQLLIAKSKVRIIEVTDYDRDDNRITLLDGADWQDVKKGTLEEVIQSIALRNVKKTDKDDKNN</sequence>
<comment type="caution">
    <text evidence="2">The sequence shown here is derived from an EMBL/GenBank/DDBJ whole genome shotgun (WGS) entry which is preliminary data.</text>
</comment>
<evidence type="ECO:0000313" key="2">
    <source>
        <dbReference type="EMBL" id="MPL85373.1"/>
    </source>
</evidence>
<reference evidence="2" key="1">
    <citation type="submission" date="2019-08" db="EMBL/GenBank/DDBJ databases">
        <authorList>
            <person name="Kucharzyk K."/>
            <person name="Murdoch R.W."/>
            <person name="Higgins S."/>
            <person name="Loffler F."/>
        </authorList>
    </citation>
    <scope>NUCLEOTIDE SEQUENCE</scope>
</reference>
<keyword evidence="1" id="KW-0812">Transmembrane</keyword>
<dbReference type="EMBL" id="VSSQ01000205">
    <property type="protein sequence ID" value="MPL85373.1"/>
    <property type="molecule type" value="Genomic_DNA"/>
</dbReference>
<name>A0A644V3C5_9ZZZZ</name>
<proteinExistence type="predicted"/>
<evidence type="ECO:0000256" key="1">
    <source>
        <dbReference type="SAM" id="Phobius"/>
    </source>
</evidence>
<organism evidence="2">
    <name type="scientific">bioreactor metagenome</name>
    <dbReference type="NCBI Taxonomy" id="1076179"/>
    <lineage>
        <taxon>unclassified sequences</taxon>
        <taxon>metagenomes</taxon>
        <taxon>ecological metagenomes</taxon>
    </lineage>
</organism>
<accession>A0A644V3C5</accession>